<evidence type="ECO:0000313" key="1">
    <source>
        <dbReference type="EMBL" id="PIR68234.1"/>
    </source>
</evidence>
<name>A0A2H0TCW7_9BACT</name>
<sequence>MEDFKTPTEGQDNQIEFNFDGLKTPQENQDFATNIRRKMLSGEKLTEEEQDFIERDHRIFGKDNDPWHPEV</sequence>
<reference evidence="2" key="1">
    <citation type="submission" date="2017-09" db="EMBL/GenBank/DDBJ databases">
        <title>Depth-based differentiation of microbial function through sediment-hosted aquifers and enrichment of novel symbionts in the deep terrestrial subsurface.</title>
        <authorList>
            <person name="Probst A.J."/>
            <person name="Ladd B."/>
            <person name="Jarett J.K."/>
            <person name="Geller-Mcgrath D.E."/>
            <person name="Sieber C.M.K."/>
            <person name="Emerson J.B."/>
            <person name="Anantharaman K."/>
            <person name="Thomas B.C."/>
            <person name="Malmstrom R."/>
            <person name="Stieglmeier M."/>
            <person name="Klingl A."/>
            <person name="Woyke T."/>
            <person name="Ryan C.M."/>
            <person name="Banfield J.F."/>
        </authorList>
    </citation>
    <scope>NUCLEOTIDE SEQUENCE [LARGE SCALE GENOMIC DNA]</scope>
</reference>
<comment type="caution">
    <text evidence="1">The sequence shown here is derived from an EMBL/GenBank/DDBJ whole genome shotgun (WGS) entry which is preliminary data.</text>
</comment>
<dbReference type="AlphaFoldDB" id="A0A2H0TCW7"/>
<accession>A0A2H0TCW7</accession>
<evidence type="ECO:0000313" key="2">
    <source>
        <dbReference type="Proteomes" id="UP000230094"/>
    </source>
</evidence>
<proteinExistence type="predicted"/>
<dbReference type="EMBL" id="PFCQ01000012">
    <property type="protein sequence ID" value="PIR68234.1"/>
    <property type="molecule type" value="Genomic_DNA"/>
</dbReference>
<gene>
    <name evidence="1" type="ORF">COU49_02050</name>
</gene>
<organism evidence="1 2">
    <name type="scientific">Candidatus Nomurabacteria bacterium CG10_big_fil_rev_8_21_14_0_10_35_16</name>
    <dbReference type="NCBI Taxonomy" id="1974731"/>
    <lineage>
        <taxon>Bacteria</taxon>
        <taxon>Candidatus Nomuraibacteriota</taxon>
    </lineage>
</organism>
<protein>
    <submittedName>
        <fullName evidence="1">Uncharacterized protein</fullName>
    </submittedName>
</protein>
<dbReference type="Proteomes" id="UP000230094">
    <property type="component" value="Unassembled WGS sequence"/>
</dbReference>